<comment type="caution">
    <text evidence="8">The sequence shown here is derived from an EMBL/GenBank/DDBJ whole genome shotgun (WGS) entry which is preliminary data.</text>
</comment>
<keyword evidence="2 5" id="KW-0808">Transferase</keyword>
<dbReference type="Gene3D" id="1.10.8.10">
    <property type="entry name" value="DNA helicase RuvA subunit, C-terminal domain"/>
    <property type="match status" value="1"/>
</dbReference>
<sequence length="275" mass="29816">MLYTANMPTYQELARDSGLDRPDIYALFHHLGGYNRAFLITHGDDAADPAFVERFSMLAARRRAGEPVAYLLGEKEFYSLTFNVGPGVLIPRPDTELLVDLALERLPQGGAVVDLGTGSGIIAITLAHERPDAHVTALDVSEAALHIARGNAARLAPQVSVLQSDWYNALADEKFALIVSNPPYIEQDDPHLQQGDLRFEPRSALTDEADGLVHIRQIINGAVSRLLPGGWLLFEHGFDQGLAARDLLEAAGFTAVQTWQDIAGMDRVSGGLAPA</sequence>
<evidence type="ECO:0000313" key="8">
    <source>
        <dbReference type="EMBL" id="MBB5192432.1"/>
    </source>
</evidence>
<evidence type="ECO:0000256" key="1">
    <source>
        <dbReference type="ARBA" id="ARBA00022603"/>
    </source>
</evidence>
<dbReference type="EC" id="2.1.1.297" evidence="5"/>
<comment type="similarity">
    <text evidence="5">Belongs to the protein N5-glutamine methyltransferase family. PrmC subfamily.</text>
</comment>
<evidence type="ECO:0000256" key="3">
    <source>
        <dbReference type="ARBA" id="ARBA00022691"/>
    </source>
</evidence>
<dbReference type="InterPro" id="IPR050320">
    <property type="entry name" value="N5-glutamine_MTase"/>
</dbReference>
<dbReference type="PROSITE" id="PS00092">
    <property type="entry name" value="N6_MTASE"/>
    <property type="match status" value="1"/>
</dbReference>
<feature type="domain" description="Methyltransferase small" evidence="6">
    <location>
        <begin position="97"/>
        <end position="189"/>
    </location>
</feature>
<feature type="binding site" evidence="5">
    <location>
        <begin position="181"/>
        <end position="184"/>
    </location>
    <ligand>
        <name>substrate</name>
    </ligand>
</feature>
<accession>A0A840RJK7</accession>
<dbReference type="SUPFAM" id="SSF53335">
    <property type="entry name" value="S-adenosyl-L-methionine-dependent methyltransferases"/>
    <property type="match status" value="1"/>
</dbReference>
<proteinExistence type="inferred from homology"/>
<keyword evidence="3 5" id="KW-0949">S-adenosyl-L-methionine</keyword>
<feature type="binding site" evidence="5">
    <location>
        <position position="139"/>
    </location>
    <ligand>
        <name>S-adenosyl-L-methionine</name>
        <dbReference type="ChEBI" id="CHEBI:59789"/>
    </ligand>
</feature>
<reference evidence="8 9" key="1">
    <citation type="submission" date="2020-08" db="EMBL/GenBank/DDBJ databases">
        <title>Genomic Encyclopedia of Type Strains, Phase IV (KMG-IV): sequencing the most valuable type-strain genomes for metagenomic binning, comparative biology and taxonomic classification.</title>
        <authorList>
            <person name="Goeker M."/>
        </authorList>
    </citation>
    <scope>NUCLEOTIDE SEQUENCE [LARGE SCALE GENOMIC DNA]</scope>
    <source>
        <strain evidence="8 9">DSM 18233</strain>
    </source>
</reference>
<dbReference type="AlphaFoldDB" id="A0A840RJK7"/>
<evidence type="ECO:0000313" key="9">
    <source>
        <dbReference type="Proteomes" id="UP000543030"/>
    </source>
</evidence>
<dbReference type="NCBIfam" id="TIGR03534">
    <property type="entry name" value="RF_mod_PrmC"/>
    <property type="match status" value="1"/>
</dbReference>
<organism evidence="8 9">
    <name type="scientific">Silvimonas terrae</name>
    <dbReference type="NCBI Taxonomy" id="300266"/>
    <lineage>
        <taxon>Bacteria</taxon>
        <taxon>Pseudomonadati</taxon>
        <taxon>Pseudomonadota</taxon>
        <taxon>Betaproteobacteria</taxon>
        <taxon>Neisseriales</taxon>
        <taxon>Chitinibacteraceae</taxon>
        <taxon>Silvimonas</taxon>
    </lineage>
</organism>
<evidence type="ECO:0000259" key="7">
    <source>
        <dbReference type="Pfam" id="PF17827"/>
    </source>
</evidence>
<protein>
    <recommendedName>
        <fullName evidence="5">Release factor glutamine methyltransferase</fullName>
        <shortName evidence="5">RF MTase</shortName>
        <ecNumber evidence="5">2.1.1.297</ecNumber>
    </recommendedName>
    <alternativeName>
        <fullName evidence="5">N5-glutamine methyltransferase PrmC</fullName>
    </alternativeName>
    <alternativeName>
        <fullName evidence="5">Protein-(glutamine-N5) MTase PrmC</fullName>
    </alternativeName>
    <alternativeName>
        <fullName evidence="5">Protein-glutamine N-methyltransferase PrmC</fullName>
    </alternativeName>
</protein>
<comment type="function">
    <text evidence="5">Methylates the class 1 translation termination release factors RF1/PrfA and RF2/PrfB on the glutamine residue of the universally conserved GGQ motif.</text>
</comment>
<dbReference type="InterPro" id="IPR019874">
    <property type="entry name" value="RF_methyltr_PrmC"/>
</dbReference>
<dbReference type="PANTHER" id="PTHR18895:SF74">
    <property type="entry name" value="MTRF1L RELEASE FACTOR GLUTAMINE METHYLTRANSFERASE"/>
    <property type="match status" value="1"/>
</dbReference>
<evidence type="ECO:0000256" key="5">
    <source>
        <dbReference type="HAMAP-Rule" id="MF_02126"/>
    </source>
</evidence>
<feature type="binding site" evidence="5">
    <location>
        <position position="181"/>
    </location>
    <ligand>
        <name>S-adenosyl-L-methionine</name>
        <dbReference type="ChEBI" id="CHEBI:59789"/>
    </ligand>
</feature>
<dbReference type="CDD" id="cd02440">
    <property type="entry name" value="AdoMet_MTases"/>
    <property type="match status" value="1"/>
</dbReference>
<keyword evidence="1 5" id="KW-0489">Methyltransferase</keyword>
<keyword evidence="9" id="KW-1185">Reference proteome</keyword>
<dbReference type="Proteomes" id="UP000543030">
    <property type="component" value="Unassembled WGS sequence"/>
</dbReference>
<evidence type="ECO:0000256" key="4">
    <source>
        <dbReference type="ARBA" id="ARBA00048391"/>
    </source>
</evidence>
<dbReference type="InterPro" id="IPR029063">
    <property type="entry name" value="SAM-dependent_MTases_sf"/>
</dbReference>
<dbReference type="FunFam" id="3.40.50.150:FF:000053">
    <property type="entry name" value="Release factor glutamine methyltransferase"/>
    <property type="match status" value="1"/>
</dbReference>
<dbReference type="InterPro" id="IPR002052">
    <property type="entry name" value="DNA_methylase_N6_adenine_CS"/>
</dbReference>
<gene>
    <name evidence="5" type="primary">prmC</name>
    <name evidence="8" type="ORF">HNQ50_003173</name>
</gene>
<dbReference type="RefSeq" id="WP_184102095.1">
    <property type="nucleotide sequence ID" value="NZ_JACHHN010000006.1"/>
</dbReference>
<name>A0A840RJK7_9NEIS</name>
<feature type="binding site" evidence="5">
    <location>
        <begin position="116"/>
        <end position="120"/>
    </location>
    <ligand>
        <name>S-adenosyl-L-methionine</name>
        <dbReference type="ChEBI" id="CHEBI:59789"/>
    </ligand>
</feature>
<dbReference type="GO" id="GO:0102559">
    <property type="term" value="F:peptide chain release factor N(5)-glutamine methyltransferase activity"/>
    <property type="evidence" value="ECO:0007669"/>
    <property type="project" value="UniProtKB-EC"/>
</dbReference>
<dbReference type="GO" id="GO:0032259">
    <property type="term" value="P:methylation"/>
    <property type="evidence" value="ECO:0007669"/>
    <property type="project" value="UniProtKB-KW"/>
</dbReference>
<dbReference type="InterPro" id="IPR007848">
    <property type="entry name" value="Small_mtfrase_dom"/>
</dbReference>
<dbReference type="Gene3D" id="3.40.50.150">
    <property type="entry name" value="Vaccinia Virus protein VP39"/>
    <property type="match status" value="1"/>
</dbReference>
<feature type="binding site" evidence="5">
    <location>
        <position position="166"/>
    </location>
    <ligand>
        <name>S-adenosyl-L-methionine</name>
        <dbReference type="ChEBI" id="CHEBI:59789"/>
    </ligand>
</feature>
<dbReference type="PANTHER" id="PTHR18895">
    <property type="entry name" value="HEMK METHYLTRANSFERASE"/>
    <property type="match status" value="1"/>
</dbReference>
<dbReference type="NCBIfam" id="TIGR00536">
    <property type="entry name" value="hemK_fam"/>
    <property type="match status" value="1"/>
</dbReference>
<dbReference type="EMBL" id="JACHHN010000006">
    <property type="protein sequence ID" value="MBB5192432.1"/>
    <property type="molecule type" value="Genomic_DNA"/>
</dbReference>
<feature type="domain" description="Release factor glutamine methyltransferase N-terminal" evidence="7">
    <location>
        <begin position="17"/>
        <end position="73"/>
    </location>
</feature>
<dbReference type="Pfam" id="PF17827">
    <property type="entry name" value="PrmC_N"/>
    <property type="match status" value="1"/>
</dbReference>
<dbReference type="HAMAP" id="MF_02126">
    <property type="entry name" value="RF_methyltr_PrmC"/>
    <property type="match status" value="1"/>
</dbReference>
<dbReference type="Pfam" id="PF05175">
    <property type="entry name" value="MTS"/>
    <property type="match status" value="1"/>
</dbReference>
<dbReference type="GO" id="GO:0003676">
    <property type="term" value="F:nucleic acid binding"/>
    <property type="evidence" value="ECO:0007669"/>
    <property type="project" value="InterPro"/>
</dbReference>
<evidence type="ECO:0000259" key="6">
    <source>
        <dbReference type="Pfam" id="PF05175"/>
    </source>
</evidence>
<evidence type="ECO:0000256" key="2">
    <source>
        <dbReference type="ARBA" id="ARBA00022679"/>
    </source>
</evidence>
<dbReference type="InterPro" id="IPR040758">
    <property type="entry name" value="PrmC_N"/>
</dbReference>
<dbReference type="InterPro" id="IPR004556">
    <property type="entry name" value="HemK-like"/>
</dbReference>
<comment type="catalytic activity">
    <reaction evidence="4 5">
        <text>L-glutaminyl-[peptide chain release factor] + S-adenosyl-L-methionine = N(5)-methyl-L-glutaminyl-[peptide chain release factor] + S-adenosyl-L-homocysteine + H(+)</text>
        <dbReference type="Rhea" id="RHEA:42896"/>
        <dbReference type="Rhea" id="RHEA-COMP:10271"/>
        <dbReference type="Rhea" id="RHEA-COMP:10272"/>
        <dbReference type="ChEBI" id="CHEBI:15378"/>
        <dbReference type="ChEBI" id="CHEBI:30011"/>
        <dbReference type="ChEBI" id="CHEBI:57856"/>
        <dbReference type="ChEBI" id="CHEBI:59789"/>
        <dbReference type="ChEBI" id="CHEBI:61891"/>
        <dbReference type="EC" id="2.1.1.297"/>
    </reaction>
</comment>